<evidence type="ECO:0000313" key="2">
    <source>
        <dbReference type="Proteomes" id="UP000036367"/>
    </source>
</evidence>
<accession>A0A0J1EJG2</accession>
<keyword evidence="2" id="KW-1185">Reference proteome</keyword>
<organism evidence="1 2">
    <name type="scientific">Rhodopirellula islandica</name>
    <dbReference type="NCBI Taxonomy" id="595434"/>
    <lineage>
        <taxon>Bacteria</taxon>
        <taxon>Pseudomonadati</taxon>
        <taxon>Planctomycetota</taxon>
        <taxon>Planctomycetia</taxon>
        <taxon>Pirellulales</taxon>
        <taxon>Pirellulaceae</taxon>
        <taxon>Rhodopirellula</taxon>
    </lineage>
</organism>
<comment type="caution">
    <text evidence="1">The sequence shown here is derived from an EMBL/GenBank/DDBJ whole genome shotgun (WGS) entry which is preliminary data.</text>
</comment>
<dbReference type="EMBL" id="LECT01000017">
    <property type="protein sequence ID" value="KLU05659.1"/>
    <property type="molecule type" value="Genomic_DNA"/>
</dbReference>
<protein>
    <submittedName>
        <fullName evidence="1">Uncharacterized protein</fullName>
    </submittedName>
</protein>
<gene>
    <name evidence="1" type="ORF">RISK_002291</name>
</gene>
<reference evidence="1" key="1">
    <citation type="submission" date="2015-05" db="EMBL/GenBank/DDBJ databases">
        <title>Permanent draft genome of Rhodopirellula islandicus K833.</title>
        <authorList>
            <person name="Kizina J."/>
            <person name="Richter M."/>
            <person name="Glockner F.O."/>
            <person name="Harder J."/>
        </authorList>
    </citation>
    <scope>NUCLEOTIDE SEQUENCE [LARGE SCALE GENOMIC DNA]</scope>
    <source>
        <strain evidence="1">K833</strain>
    </source>
</reference>
<proteinExistence type="predicted"/>
<evidence type="ECO:0000313" key="1">
    <source>
        <dbReference type="EMBL" id="KLU05659.1"/>
    </source>
</evidence>
<dbReference type="AlphaFoldDB" id="A0A0J1EJG2"/>
<dbReference type="PATRIC" id="fig|595434.4.peg.2186"/>
<dbReference type="Proteomes" id="UP000036367">
    <property type="component" value="Unassembled WGS sequence"/>
</dbReference>
<sequence>MDGGMIIVLIHCNAEPLGVEHSLRALVNGAKRRQIPGLASQAGTNACLDVPRDEGYGNDWHGPCIGDENKLGSSQPEARRQRTATCFSVNDSAVVNEVAHFEVKDLRPRALPVPPLTK</sequence>
<dbReference type="STRING" id="595434.RISK_002291"/>
<name>A0A0J1EJG2_RHOIS</name>